<feature type="domain" description="Cadherin" evidence="20">
    <location>
        <begin position="2188"/>
        <end position="2288"/>
    </location>
</feature>
<dbReference type="GO" id="GO:0007156">
    <property type="term" value="P:homophilic cell adhesion via plasma membrane adhesion molecules"/>
    <property type="evidence" value="ECO:0007669"/>
    <property type="project" value="InterPro"/>
</dbReference>
<proteinExistence type="predicted"/>
<feature type="domain" description="Cadherin" evidence="20">
    <location>
        <begin position="3066"/>
        <end position="3167"/>
    </location>
</feature>
<dbReference type="PROSITE" id="PS00010">
    <property type="entry name" value="ASX_HYDROXYL"/>
    <property type="match status" value="1"/>
</dbReference>
<dbReference type="PROSITE" id="PS50268">
    <property type="entry name" value="CADHERIN_2"/>
    <property type="match status" value="32"/>
</dbReference>
<feature type="domain" description="Cadherin" evidence="20">
    <location>
        <begin position="2602"/>
        <end position="2709"/>
    </location>
</feature>
<feature type="domain" description="Cadherin" evidence="20">
    <location>
        <begin position="471"/>
        <end position="576"/>
    </location>
</feature>
<dbReference type="CDD" id="cd11304">
    <property type="entry name" value="Cadherin_repeat"/>
    <property type="match status" value="34"/>
</dbReference>
<evidence type="ECO:0000259" key="20">
    <source>
        <dbReference type="PROSITE" id="PS50268"/>
    </source>
</evidence>
<sequence>MGQWAGMQVPLLSLSLQLLLLIFKPTASHTHETPQDAVNFSFTHSVYHATVYENSAARTYANSKIKMGIHLFKRSWEIRYRITSGDEEGLFKAEDYVLGDFCFLRIRTKGGNAAILNREIQDNYVLTVKAYVKGEALLETWTKVSIQVLDMNDLRPLFSPTTYSVTIAESTPLRTSIAQVTATDADIGSNGEFYFFFKDKMDLFAVHPTSGVVYLSGKLNVDEQDRYDLEIMAVDRGMKLYGNNGVSSTAKLFVHIERINEHAPVMTIVTHSTSRWDNNSLFAITIVEDLDEGLNGEIDSVSIIDGDPSGQFYIEKQEEKEFAIKSTKRMKLEAFPDGCNLTLQAKDKGFPPQLSPPQVLHITFPKQQTTEVKFEQDFYVVSLSEISPPGTIVGFFKIRPEPDDAEYILTPSADSGFFKINTLTGVISTSRWLTHVSKDIFNLEVLEVDSNLRAKVQITTQDANDNTPKFSQSFYEVSVNESVPVGTKILTVSAADEDKGENGYITYSIHSVEQLPFKINQFSGVISTNTDLDFEAWPEVFVFVVRASDWGSPYRRESEVSVTIHLQNVNDNKPLFEKVACKGVISVDFPVDEVITTMSAIDIDELELVKYKIISGNELGLFDLNPDSGVLSLRKSPSTLNPNLSILSLKITATDGENFSDPMFVNISLVHGKSLYKHFTCKETNVAQRLAEKLLKKSKASTKPKIEEGFIDLFSVNRQTPQFDKAFPTDIAVQEDLTVGSSVFKVNAYDSDTGFNGQILYSISDGNIDNCFNIDLHTGLITVLLPMDREKRDHYILNVTIYDLGLPQKAAWHLLTVHIVDANDNAPQFLQEGYRIVIPENTAIGTIIIQVEATDKDLGANGKIVYSLLTSTTQFDINSTNGIVYITGQLDRELVPTYDLKIKARDSAEKGKRKSSVTILKVILEDVNDCPPLFIPGVFKARALEDLPLGTVVAWIETQDPDLGLGGQVRYSLVNDHNGWFELDRNSGAIRLTKELDYETQQFYNLTVKAKDKGKPVSLLSVTFVELEVIDVNENLYAPYFLHFALTGTVEENAPTGTTLLQVGAEDDDAGRDGEIHYSIRDGSGLGRFAIDEETGVIYTTDTLDRETKDSYWLTVYASDRGVVPQFSTIEVFIEVEDVNDNAPLTSESLFRCSVPENSPRDVFVIQIHAQDPDVSPPSSADQLSFRIVSGNPQNFFTINFHTGLITTTSRKLDREQQQEHALEVLVSDGGPSPKSTTLWVMVSVLDENDNRPTFHEKVYQVRLPERERRKKAEPIYRVFAFDEDEGPNSDLSYSIVDGNEEGKFFIDSKTAVVSSRKAFTAGSYDILTIKASDNGRPQKSSTARLHIEWIQRPPPSSLPLLFDEPFYNFTVTENDKVAEIVGVVSLQQNPSPVWFDITGGNSDSVFEVGKTSATIIIAKPLDAEHRSFYNLTVLATDGTNTAYTQVYITVLDTNDNDPVFSQQIYEVVISEDTPPDTEVLQIKASDRDVHHQLTYALHSSIDSRSLRLFHIHPTLGTISTAQRLDHEACAQHILTVIVKDQEFPYRKNLARVLIEVEDINDHAPFFTSPLYEGSVYESAAVGSAVVQVTALDKDKGKNAELHYSIEAGNTGNAFNIEPVLGIIRVARHLDVSSIGHYVISVRVTDSGTPALSATTIVRIAVTLSDNSGPRFPQPEYQTEIKENAIIGTSVTTISAVSQSTLTFEIKQGNIGHVFQINQYSGVITTQKPLDYENIASYTLIVQATNMAGMASNASLLIQIVDENDNPPVFQHLHYHGSICELAPINSVVLNSENLPLVIKATDADSNQNALLVYQIVEETAKMFFTVDSVTGSIRTIANLDHETFSAFHFHVHVRDSGRPQLTADSPTEVTIQVIDSNDSPPVFKQSTYETVLLLPTYAGVEVVQVTAVDPDTDVPTDLTYSLADGVLENFSIKASSGIIVVKNSNFSKEVFRLTVRVSDGKFSSTVLVTVFVKEALDSGLSFSQRVYTSSIKENVSNITIVAVVSAVGNQLNEPLMHTLLNAGTKFEIRPTSGVIQTTGIPFNREEQDFYELIVEARREHDQQRVARVLVKVQVEDINDNAPVFVGLPYYAAVQVEAESGFPIFRVSAVDGDKGINGEVVYFLKEDHGHFKIDQQTGTISLKRTFESDLSNKEYQLVVEAKDCGDPPLSSTITFPITVVNKAMPVFDKSFYSVSVNEDVGVHTPILGINATSPDGQNIIYTIVDGDTALQFGIGFDTGVISVINSLDYEDKSYYRLTIRATNYVTGSHAEVDVDVLVQDINDNPPVFKEMSYRIVLSETVMIGTPALQVIATDKDSEKNNIVSYQIFSKEHNSTDYFHIDSSSGLILTARILDHELVPEYEFIVRATDNGFPSLSTEVSVTVLLKDMNDNPPVFNQLLYEAYVSELAPKGHFITCVQASDADSSDFDKLVYSILSGNERMDFVMERKSGIIMLSSHRKERMEPTYSLNVSVSDGVFTSTAQVHVKVFGANLHNPVFEQNIFEADLRENSPVGTNVIQVRATDADPGVFGHITYSFVNDMASDLFAIDSNGQISTTEKLDREDPSSMDIVLTVAAQDSGGRVSYCTIHLTILDENDNAPRFSTTEYRATLRFDVAKGFLITQIQALDPDYGSNAKITFSLYSEARIPVADILDIDPDSGWMVTKGSFSHLRNSVLSFFVKAVDGGNPVRHSLVPVYIHVLSPEAFFPDFSQHHYSFSIPENTPIGSAIGRVHPKIPPGHSPFPVSFSIINGESKESNLDGVFLVERNTGVIKLDKPLDHEVMKGYNFKIAATAHQSKLDAVSCVDVEVKVLDLNDNKPTFETDSYVTTVMEGMAVGTRIIQVSARDPDSGANGQVTYRLGTLIRADEHSDTLDQTFSIDSNTGWIVSCKELDHESNPSYIFTVVASDLGEALSFSSTSTVTVAVTDINDNPPIFMENHYFSSVQEGGPPGEVVAVLNTKDNDSSAVNRHVSYVITGGNYRGVFALGLVQGEWKMYVKGPLDREERNLYIINVTASDGLFVSHTIVEVAVIDTNDNSPICDQVNAEVVCCFFGLVLWLFMSVCTCLFQALYTTSIPEDLPMNSVLLRVGAADADAGNNARLKYSLHGTGSQDFSMDPDTGEIKSSVILDREIIPNYRLIAKATDGGGRWCGAEVHLVITDVNDNPPLFTLSQYYASVYEDTPVKALLTRIHAIDPDEGPGRMVVYSLADSAGGYFSIDKFTGIVILEHILDREIQSTHQITVVASDQGLPLPLYSLVNVTITVLDINDNPPVFERRDQLATVPEDLGVGTEVLRVYAASKDIGTNAEISYSIRSGNEHRRFHIHPLTGAILIAQPLDYETCRDYFLTVEARDGGTPPLSAITTLNINLTDVNDNAPVFSHDLYTAVLPEDSTIGQFVVQLIAEDADSGLNGGILYSIFSGDQDNDFFIDPFSGIIKVNKPLDRETVPSYSLVVRALDTGSPPMSSTAMVSIEVSDINDNPPTFFPANLTAVIQENKPIGTRILQLSVIDQDSTHNGPPFSFSILSGNDGREFRLDSDGTLVANQVFRRDIAMDYVLQIQVSDSGKPSLSSCSNLTVRVIEESLHRPVALPMEIHIITMEDEFPGGVIGQLHATDADPYDALTFGHAAPSQRSLFKISPHDGKIIALSGLDAGEYFLNASVSDGRFNVPVPVSVHVEQASPDMLRDAVTVRFESVAPHDFVASYLKSVVKVMQQAATSQQHDRLHLLSLQPVGGTQQLDLLVSVETAGGGYYKAAYLTQKLSTSRRKLEDVLRVSAILDKNCSGLECRGAQCEQSITLDSHNLATYSTPRVSFVSPRFHRTSRCTCHDASCAVLLEQCEDQLCPPDMQCVSVEPTRGRYACQCPRGKLGECAGHTSLSFSGNSYIKYRLSKQLQMELKLTLRIRTLQSRGIIMYMHNERCVILKLDEGKLWFQLSCAPLLNGGSDGPDMLGPAGRRINDGNWHTVALELNRNFSSLALDDSYIEQRHPPSLIQTLSPDRTFYFGALVQPPHSRNLVASQKDPRVYEGFQGCLDSVMLNNKELPLQNKRSQYAEVVELTELKLGCILYPDACQHQPCRNGATCTSLPSGGFTCSCNPQYTGRSCETEITVCVPSPCQNGGVCKPIGNAFLCSCRRGFRGLMCEEDVNECDRNNPEGECENGGTCINTPGSFYCNCTPGFVGQRCTLRPVVVPDMQAGHAVVGKEELIGITGVLFIIIILIVLFIAFRKKVFNKNYSRNNLSLVQDPATAALLNKASCVPLKTLHCTPGEHQNLYSESGLQTTLMGGVGVIGPPQVPVRPMAYTPCFQGEPLSKLEKLSEKQGGEHTEMSTFHPESPRILSGTIRRGIVVCSVAPNLPPVSPCRSDCDSVHKSPLASDEDKVVNVTEEDTCFSGSNKGCNSEAQSLSSFQSDSCEDNASIVTVIRLVNDAVDTIESEVSVMDHCETYNRAYHWDTSDWMPTRLSDSEGVQNLGSPPDSDTVGLDPSLGGTPHGLESDYYLGGYDVDSDYPPPHEEEFLSQDQLPPPLPAGEDCPEPYTPLLSAASKETILNPNSTRLQDTRPSFHPSQYLPTHHLPTGHVPHRDFSTPVEQVSPVNGDSAVSLNMHLSVGPSSACQTLSSEHGSVHEGLSEVRRGVTIITDSQQQTEV</sequence>
<dbReference type="Pfam" id="PF02210">
    <property type="entry name" value="Laminin_G_2"/>
    <property type="match status" value="1"/>
</dbReference>
<keyword evidence="2" id="KW-0217">Developmental protein</keyword>
<dbReference type="InterPro" id="IPR015919">
    <property type="entry name" value="Cadherin-like_sf"/>
</dbReference>
<evidence type="ECO:0000256" key="8">
    <source>
        <dbReference type="ARBA" id="ARBA00022889"/>
    </source>
</evidence>
<dbReference type="PANTHER" id="PTHR24026">
    <property type="entry name" value="FAT ATYPICAL CADHERIN-RELATED"/>
    <property type="match status" value="1"/>
</dbReference>
<evidence type="ECO:0000256" key="15">
    <source>
        <dbReference type="SAM" id="MobiDB-lite"/>
    </source>
</evidence>
<feature type="domain" description="Cadherin" evidence="20">
    <location>
        <begin position="1147"/>
        <end position="1255"/>
    </location>
</feature>
<dbReference type="GeneTree" id="ENSGT00940000154981"/>
<dbReference type="Proteomes" id="UP000265020">
    <property type="component" value="Unassembled WGS sequence"/>
</dbReference>
<dbReference type="FunFam" id="2.60.40.60:FF:000084">
    <property type="entry name" value="FAT atypical cadherin 3"/>
    <property type="match status" value="1"/>
</dbReference>
<feature type="domain" description="Cadherin" evidence="20">
    <location>
        <begin position="1673"/>
        <end position="1770"/>
    </location>
</feature>
<evidence type="ECO:0000256" key="6">
    <source>
        <dbReference type="ARBA" id="ARBA00022737"/>
    </source>
</evidence>
<dbReference type="InterPro" id="IPR020894">
    <property type="entry name" value="Cadherin_CS"/>
</dbReference>
<feature type="domain" description="Cadherin" evidence="20">
    <location>
        <begin position="2086"/>
        <end position="2187"/>
    </location>
</feature>
<dbReference type="Gene3D" id="2.60.40.60">
    <property type="entry name" value="Cadherins"/>
    <property type="match status" value="33"/>
</dbReference>
<feature type="domain" description="Laminin G" evidence="18">
    <location>
        <begin position="3872"/>
        <end position="4062"/>
    </location>
</feature>
<comment type="caution">
    <text evidence="14">Lacks conserved residue(s) required for the propagation of feature annotation.</text>
</comment>
<evidence type="ECO:0000313" key="21">
    <source>
        <dbReference type="Ensembl" id="ENSCVAP00000007724.1"/>
    </source>
</evidence>
<dbReference type="PRINTS" id="PR00205">
    <property type="entry name" value="CADHERIN"/>
</dbReference>
<dbReference type="InterPro" id="IPR013032">
    <property type="entry name" value="EGF-like_CS"/>
</dbReference>
<feature type="domain" description="Cadherin" evidence="20">
    <location>
        <begin position="595"/>
        <end position="723"/>
    </location>
</feature>
<dbReference type="FunFam" id="2.60.40.60:FF:000053">
    <property type="entry name" value="FAT atypical cadherin 3"/>
    <property type="match status" value="1"/>
</dbReference>
<feature type="domain" description="EGF-like" evidence="19">
    <location>
        <begin position="4065"/>
        <end position="4102"/>
    </location>
</feature>
<dbReference type="FunFam" id="2.60.40.60:FF:000066">
    <property type="entry name" value="FAT atypical cadherin 1"/>
    <property type="match status" value="1"/>
</dbReference>
<feature type="domain" description="Cadherin" evidence="20">
    <location>
        <begin position="1885"/>
        <end position="1983"/>
    </location>
</feature>
<dbReference type="InterPro" id="IPR018097">
    <property type="entry name" value="EGF_Ca-bd_CS"/>
</dbReference>
<dbReference type="InterPro" id="IPR001791">
    <property type="entry name" value="Laminin_G"/>
</dbReference>
<dbReference type="SUPFAM" id="SSF57184">
    <property type="entry name" value="Growth factor receptor domain"/>
    <property type="match status" value="1"/>
</dbReference>
<feature type="compositionally biased region" description="Polar residues" evidence="15">
    <location>
        <begin position="4544"/>
        <end position="4561"/>
    </location>
</feature>
<dbReference type="FunFam" id="2.60.40.60:FF:000035">
    <property type="entry name" value="Protocadherin Fat 3"/>
    <property type="match status" value="1"/>
</dbReference>
<dbReference type="FunFam" id="2.60.40.60:FF:000013">
    <property type="entry name" value="Cadherin EGF LAG seven-pass G-type receptor"/>
    <property type="match status" value="2"/>
</dbReference>
<feature type="domain" description="Cadherin" evidence="20">
    <location>
        <begin position="3378"/>
        <end position="3482"/>
    </location>
</feature>
<feature type="domain" description="Cadherin" evidence="20">
    <location>
        <begin position="3168"/>
        <end position="3272"/>
    </location>
</feature>
<dbReference type="FunFam" id="2.60.40.60:FF:000051">
    <property type="entry name" value="FAT atypical cadherin 1"/>
    <property type="match status" value="1"/>
</dbReference>
<dbReference type="GO" id="GO:0043005">
    <property type="term" value="C:neuron projection"/>
    <property type="evidence" value="ECO:0007669"/>
    <property type="project" value="UniProtKB-ARBA"/>
</dbReference>
<evidence type="ECO:0000256" key="16">
    <source>
        <dbReference type="SAM" id="Phobius"/>
    </source>
</evidence>
<dbReference type="GO" id="GO:0120035">
    <property type="term" value="P:regulation of plasma membrane bounded cell projection organization"/>
    <property type="evidence" value="ECO:0007669"/>
    <property type="project" value="UniProtKB-ARBA"/>
</dbReference>
<evidence type="ECO:0000256" key="4">
    <source>
        <dbReference type="ARBA" id="ARBA00022692"/>
    </source>
</evidence>
<dbReference type="SMART" id="SM00282">
    <property type="entry name" value="LamG"/>
    <property type="match status" value="1"/>
</dbReference>
<keyword evidence="4 16" id="KW-0812">Transmembrane</keyword>
<dbReference type="PANTHER" id="PTHR24026:SF49">
    <property type="entry name" value="PROTOCADHERIN FAT 3"/>
    <property type="match status" value="1"/>
</dbReference>
<dbReference type="PROSITE" id="PS50025">
    <property type="entry name" value="LAM_G_DOMAIN"/>
    <property type="match status" value="1"/>
</dbReference>
<dbReference type="InterPro" id="IPR013320">
    <property type="entry name" value="ConA-like_dom_sf"/>
</dbReference>
<dbReference type="FunFam" id="2.60.40.60:FF:000075">
    <property type="entry name" value="FAT atypical cadherin 1"/>
    <property type="match status" value="1"/>
</dbReference>
<feature type="domain" description="Cadherin" evidence="20">
    <location>
        <begin position="375"/>
        <end position="470"/>
    </location>
</feature>
<dbReference type="FunFam" id="2.60.40.60:FF:000021">
    <property type="entry name" value="FAT atypical cadherin 1"/>
    <property type="match status" value="3"/>
</dbReference>
<evidence type="ECO:0000256" key="17">
    <source>
        <dbReference type="SAM" id="SignalP"/>
    </source>
</evidence>
<keyword evidence="5 17" id="KW-0732">Signal</keyword>
<dbReference type="FunFam" id="2.60.40.60:FF:000165">
    <property type="entry name" value="FAT atypical cadherin 3"/>
    <property type="match status" value="1"/>
</dbReference>
<dbReference type="GO" id="GO:0048646">
    <property type="term" value="P:anatomical structure formation involved in morphogenesis"/>
    <property type="evidence" value="ECO:0007669"/>
    <property type="project" value="UniProtKB-ARBA"/>
</dbReference>
<feature type="domain" description="Cadherin" evidence="20">
    <location>
        <begin position="725"/>
        <end position="829"/>
    </location>
</feature>
<dbReference type="Pfam" id="PF00028">
    <property type="entry name" value="Cadherin"/>
    <property type="match status" value="27"/>
</dbReference>
<feature type="domain" description="Cadherin" evidence="20">
    <location>
        <begin position="1568"/>
        <end position="1672"/>
    </location>
</feature>
<feature type="domain" description="Cadherin" evidence="20">
    <location>
        <begin position="1771"/>
        <end position="1884"/>
    </location>
</feature>
<feature type="domain" description="Cadherin" evidence="20">
    <location>
        <begin position="3483"/>
        <end position="3587"/>
    </location>
</feature>
<dbReference type="FunFam" id="2.60.40.60:FF:000064">
    <property type="entry name" value="FAT atypical cadherin 1"/>
    <property type="match status" value="1"/>
</dbReference>
<accession>A0A3Q2CQG7</accession>
<dbReference type="FunFam" id="2.60.40.60:FF:000026">
    <property type="entry name" value="FAT atypical cadherin 1"/>
    <property type="match status" value="2"/>
</dbReference>
<evidence type="ECO:0000259" key="18">
    <source>
        <dbReference type="PROSITE" id="PS50025"/>
    </source>
</evidence>
<dbReference type="InterPro" id="IPR000152">
    <property type="entry name" value="EGF-type_Asp/Asn_hydroxyl_site"/>
</dbReference>
<name>A0A3Q2CQG7_CYPVA</name>
<keyword evidence="10 16" id="KW-0472">Membrane</keyword>
<dbReference type="FunFam" id="2.60.120.200:FF:000035">
    <property type="entry name" value="FAT atypical cadherin 3"/>
    <property type="match status" value="1"/>
</dbReference>
<feature type="domain" description="Cadherin" evidence="20">
    <location>
        <begin position="159"/>
        <end position="266"/>
    </location>
</feature>
<dbReference type="Pfam" id="PF12661">
    <property type="entry name" value="hEGF"/>
    <property type="match status" value="2"/>
</dbReference>
<feature type="domain" description="Cadherin" evidence="20">
    <location>
        <begin position="1256"/>
        <end position="1362"/>
    </location>
</feature>
<dbReference type="FunFam" id="2.60.40.60:FF:000061">
    <property type="entry name" value="FAT atypical cadherin 3"/>
    <property type="match status" value="2"/>
</dbReference>
<feature type="domain" description="Cadherin" evidence="20">
    <location>
        <begin position="830"/>
        <end position="934"/>
    </location>
</feature>
<dbReference type="SMART" id="SM00112">
    <property type="entry name" value="CA"/>
    <property type="match status" value="32"/>
</dbReference>
<dbReference type="PROSITE" id="PS00022">
    <property type="entry name" value="EGF_1"/>
    <property type="match status" value="3"/>
</dbReference>
<feature type="domain" description="EGF-like" evidence="19">
    <location>
        <begin position="4142"/>
        <end position="4182"/>
    </location>
</feature>
<dbReference type="FunFam" id="2.60.40.60:FF:000039">
    <property type="entry name" value="FAT atypical cadherin 3"/>
    <property type="match status" value="1"/>
</dbReference>
<feature type="region of interest" description="Disordered" evidence="15">
    <location>
        <begin position="4458"/>
        <end position="4535"/>
    </location>
</feature>
<dbReference type="FunFam" id="2.10.25.10:FF:000172">
    <property type="entry name" value="FAT atypical cadherin 3"/>
    <property type="match status" value="1"/>
</dbReference>
<feature type="domain" description="Cadherin" evidence="20">
    <location>
        <begin position="1984"/>
        <end position="2085"/>
    </location>
</feature>
<dbReference type="FunFam" id="2.60.40.60:FF:000052">
    <property type="entry name" value="FAT atypical cadherin 1"/>
    <property type="match status" value="1"/>
</dbReference>
<feature type="domain" description="EGF-like" evidence="19">
    <location>
        <begin position="4104"/>
        <end position="4140"/>
    </location>
</feature>
<keyword evidence="8" id="KW-0130">Cell adhesion</keyword>
<dbReference type="GO" id="GO:0060536">
    <property type="term" value="P:cartilage morphogenesis"/>
    <property type="evidence" value="ECO:0007669"/>
    <property type="project" value="Ensembl"/>
</dbReference>
<dbReference type="FunFam" id="2.60.40.60:FF:000067">
    <property type="entry name" value="FAT atypical cadherin 1"/>
    <property type="match status" value="1"/>
</dbReference>
<feature type="domain" description="Cadherin" evidence="20">
    <location>
        <begin position="2935"/>
        <end position="3039"/>
    </location>
</feature>
<keyword evidence="7 13" id="KW-0106">Calcium</keyword>
<comment type="subcellular location">
    <subcellularLocation>
        <location evidence="1">Membrane</location>
        <topology evidence="1">Single-pass type I membrane protein</topology>
    </subcellularLocation>
</comment>
<dbReference type="FunFam" id="2.60.40.60:FF:000015">
    <property type="entry name" value="FAT atypical cadherin 1"/>
    <property type="match status" value="1"/>
</dbReference>
<evidence type="ECO:0000256" key="14">
    <source>
        <dbReference type="PROSITE-ProRule" id="PRU00076"/>
    </source>
</evidence>
<feature type="domain" description="Cadherin" evidence="20">
    <location>
        <begin position="2710"/>
        <end position="2820"/>
    </location>
</feature>
<dbReference type="STRING" id="28743.ENSCVAP00000007724"/>
<feature type="transmembrane region" description="Helical" evidence="16">
    <location>
        <begin position="4203"/>
        <end position="4223"/>
    </location>
</feature>
<feature type="region of interest" description="Disordered" evidence="15">
    <location>
        <begin position="4542"/>
        <end position="4561"/>
    </location>
</feature>
<feature type="signal peptide" evidence="17">
    <location>
        <begin position="1"/>
        <end position="28"/>
    </location>
</feature>
<keyword evidence="6" id="KW-0677">Repeat</keyword>
<evidence type="ECO:0000256" key="9">
    <source>
        <dbReference type="ARBA" id="ARBA00022989"/>
    </source>
</evidence>
<keyword evidence="3 14" id="KW-0245">EGF-like domain</keyword>
<evidence type="ECO:0000256" key="11">
    <source>
        <dbReference type="ARBA" id="ARBA00023157"/>
    </source>
</evidence>
<feature type="domain" description="Cadherin" evidence="20">
    <location>
        <begin position="2821"/>
        <end position="2934"/>
    </location>
</feature>
<dbReference type="FunFam" id="2.60.40.60:FF:000071">
    <property type="entry name" value="FAT atypical cadherin 1"/>
    <property type="match status" value="1"/>
</dbReference>
<organism evidence="21 22">
    <name type="scientific">Cyprinodon variegatus</name>
    <name type="common">Sheepshead minnow</name>
    <dbReference type="NCBI Taxonomy" id="28743"/>
    <lineage>
        <taxon>Eukaryota</taxon>
        <taxon>Metazoa</taxon>
        <taxon>Chordata</taxon>
        <taxon>Craniata</taxon>
        <taxon>Vertebrata</taxon>
        <taxon>Euteleostomi</taxon>
        <taxon>Actinopterygii</taxon>
        <taxon>Neopterygii</taxon>
        <taxon>Teleostei</taxon>
        <taxon>Neoteleostei</taxon>
        <taxon>Acanthomorphata</taxon>
        <taxon>Ovalentaria</taxon>
        <taxon>Atherinomorphae</taxon>
        <taxon>Cyprinodontiformes</taxon>
        <taxon>Cyprinodontidae</taxon>
        <taxon>Cyprinodon</taxon>
    </lineage>
</organism>
<protein>
    <submittedName>
        <fullName evidence="21">FAT atypical cadherin 3a</fullName>
    </submittedName>
</protein>
<dbReference type="GO" id="GO:0016358">
    <property type="term" value="P:dendrite development"/>
    <property type="evidence" value="ECO:0007669"/>
    <property type="project" value="UniProtKB-ARBA"/>
</dbReference>
<dbReference type="InterPro" id="IPR009030">
    <property type="entry name" value="Growth_fac_rcpt_cys_sf"/>
</dbReference>
<dbReference type="FunFam" id="2.60.40.60:FF:000037">
    <property type="entry name" value="FAT atypical cadherin 1"/>
    <property type="match status" value="1"/>
</dbReference>
<dbReference type="Pfam" id="PF00008">
    <property type="entry name" value="EGF"/>
    <property type="match status" value="1"/>
</dbReference>
<feature type="domain" description="Cadherin" evidence="20">
    <location>
        <begin position="2498"/>
        <end position="2601"/>
    </location>
</feature>
<dbReference type="GO" id="GO:0001764">
    <property type="term" value="P:neuron migration"/>
    <property type="evidence" value="ECO:0007669"/>
    <property type="project" value="UniProtKB-ARBA"/>
</dbReference>
<feature type="domain" description="Cadherin" evidence="20">
    <location>
        <begin position="1042"/>
        <end position="1146"/>
    </location>
</feature>
<feature type="domain" description="Cadherin" evidence="20">
    <location>
        <begin position="3273"/>
        <end position="3377"/>
    </location>
</feature>
<dbReference type="PROSITE" id="PS01187">
    <property type="entry name" value="EGF_CA"/>
    <property type="match status" value="1"/>
</dbReference>
<evidence type="ECO:0000256" key="10">
    <source>
        <dbReference type="ARBA" id="ARBA00023136"/>
    </source>
</evidence>
<dbReference type="FunFam" id="2.60.40.60:FF:000090">
    <property type="entry name" value="FAT atypical cadherin 3"/>
    <property type="match status" value="1"/>
</dbReference>
<dbReference type="PROSITE" id="PS00232">
    <property type="entry name" value="CADHERIN_1"/>
    <property type="match status" value="13"/>
</dbReference>
<dbReference type="FunFam" id="2.60.40.60:FF:000080">
    <property type="entry name" value="FAT atypical cadherin 1"/>
    <property type="match status" value="1"/>
</dbReference>
<dbReference type="SUPFAM" id="SSF49313">
    <property type="entry name" value="Cadherin-like"/>
    <property type="match status" value="34"/>
</dbReference>
<evidence type="ECO:0000256" key="13">
    <source>
        <dbReference type="PROSITE-ProRule" id="PRU00043"/>
    </source>
</evidence>
<dbReference type="Gene3D" id="2.60.120.200">
    <property type="match status" value="1"/>
</dbReference>
<dbReference type="Ensembl" id="ENSCVAT00000002823.1">
    <property type="protein sequence ID" value="ENSCVAP00000007724.1"/>
    <property type="gene ID" value="ENSCVAG00000009723.1"/>
</dbReference>
<evidence type="ECO:0000256" key="12">
    <source>
        <dbReference type="ARBA" id="ARBA00023180"/>
    </source>
</evidence>
<feature type="disulfide bond" evidence="14">
    <location>
        <begin position="4092"/>
        <end position="4101"/>
    </location>
</feature>
<keyword evidence="11 14" id="KW-1015">Disulfide bond</keyword>
<evidence type="ECO:0000256" key="3">
    <source>
        <dbReference type="ARBA" id="ARBA00022536"/>
    </source>
</evidence>
<feature type="domain" description="EGF-like" evidence="19">
    <location>
        <begin position="3832"/>
        <end position="3870"/>
    </location>
</feature>
<feature type="domain" description="Cadherin" evidence="20">
    <location>
        <begin position="1462"/>
        <end position="1567"/>
    </location>
</feature>
<dbReference type="FunFam" id="2.60.40.60:FF:000059">
    <property type="entry name" value="FAT atypical cadherin 3"/>
    <property type="match status" value="1"/>
</dbReference>
<reference evidence="21" key="2">
    <citation type="submission" date="2025-09" db="UniProtKB">
        <authorList>
            <consortium name="Ensembl"/>
        </authorList>
    </citation>
    <scope>IDENTIFICATION</scope>
</reference>
<dbReference type="CDD" id="cd00054">
    <property type="entry name" value="EGF_CA"/>
    <property type="match status" value="3"/>
</dbReference>
<feature type="domain" description="Cadherin" evidence="20">
    <location>
        <begin position="2289"/>
        <end position="2395"/>
    </location>
</feature>
<dbReference type="InterPro" id="IPR002126">
    <property type="entry name" value="Cadherin-like_dom"/>
</dbReference>
<dbReference type="FunFam" id="2.60.40.60:FF:000032">
    <property type="entry name" value="FAT atypical cadherin 1"/>
    <property type="match status" value="1"/>
</dbReference>
<evidence type="ECO:0000313" key="22">
    <source>
        <dbReference type="Proteomes" id="UP000265020"/>
    </source>
</evidence>
<keyword evidence="22" id="KW-1185">Reference proteome</keyword>
<dbReference type="FunFam" id="2.60.40.60:FF:000041">
    <property type="entry name" value="FAT atypical cadherin 1"/>
    <property type="match status" value="1"/>
</dbReference>
<feature type="domain" description="Cadherin" evidence="20">
    <location>
        <begin position="43"/>
        <end position="158"/>
    </location>
</feature>
<dbReference type="GO" id="GO:0005886">
    <property type="term" value="C:plasma membrane"/>
    <property type="evidence" value="ECO:0007669"/>
    <property type="project" value="InterPro"/>
</dbReference>
<dbReference type="SMART" id="SM00179">
    <property type="entry name" value="EGF_CA"/>
    <property type="match status" value="3"/>
</dbReference>
<evidence type="ECO:0000256" key="2">
    <source>
        <dbReference type="ARBA" id="ARBA00022473"/>
    </source>
</evidence>
<feature type="domain" description="Cadherin" evidence="20">
    <location>
        <begin position="1364"/>
        <end position="1461"/>
    </location>
</feature>
<dbReference type="SMART" id="SM00181">
    <property type="entry name" value="EGF"/>
    <property type="match status" value="4"/>
</dbReference>
<dbReference type="InterPro" id="IPR001881">
    <property type="entry name" value="EGF-like_Ca-bd_dom"/>
</dbReference>
<dbReference type="SUPFAM" id="SSF49899">
    <property type="entry name" value="Concanavalin A-like lectins/glucanases"/>
    <property type="match status" value="1"/>
</dbReference>
<dbReference type="FunFam" id="2.60.40.60:FF:000058">
    <property type="entry name" value="FAT atypical cadherin 3"/>
    <property type="match status" value="1"/>
</dbReference>
<dbReference type="CDD" id="cd00110">
    <property type="entry name" value="LamG"/>
    <property type="match status" value="1"/>
</dbReference>
<dbReference type="PROSITE" id="PS01186">
    <property type="entry name" value="EGF_2"/>
    <property type="match status" value="2"/>
</dbReference>
<feature type="domain" description="Cadherin" evidence="20">
    <location>
        <begin position="2396"/>
        <end position="2497"/>
    </location>
</feature>
<evidence type="ECO:0000256" key="5">
    <source>
        <dbReference type="ARBA" id="ARBA00022729"/>
    </source>
</evidence>
<feature type="domain" description="Cadherin" evidence="20">
    <location>
        <begin position="935"/>
        <end position="1041"/>
    </location>
</feature>
<dbReference type="PROSITE" id="PS50026">
    <property type="entry name" value="EGF_3"/>
    <property type="match status" value="4"/>
</dbReference>
<evidence type="ECO:0000256" key="7">
    <source>
        <dbReference type="ARBA" id="ARBA00022837"/>
    </source>
</evidence>
<dbReference type="GO" id="GO:0048667">
    <property type="term" value="P:cell morphogenesis involved in neuron differentiation"/>
    <property type="evidence" value="ECO:0007669"/>
    <property type="project" value="UniProtKB-ARBA"/>
</dbReference>
<dbReference type="FunFam" id="2.60.40.60:FF:000065">
    <property type="entry name" value="FAT atypical cadherin 1"/>
    <property type="match status" value="1"/>
</dbReference>
<dbReference type="Gene3D" id="2.10.25.10">
    <property type="entry name" value="Laminin"/>
    <property type="match status" value="3"/>
</dbReference>
<dbReference type="FunFam" id="2.60.40.60:FF:000024">
    <property type="entry name" value="FAT atypical cadherin 3"/>
    <property type="match status" value="1"/>
</dbReference>
<keyword evidence="9 16" id="KW-1133">Transmembrane helix</keyword>
<reference evidence="21" key="1">
    <citation type="submission" date="2025-08" db="UniProtKB">
        <authorList>
            <consortium name="Ensembl"/>
        </authorList>
    </citation>
    <scope>IDENTIFICATION</scope>
</reference>
<keyword evidence="12" id="KW-0325">Glycoprotein</keyword>
<dbReference type="GO" id="GO:0005509">
    <property type="term" value="F:calcium ion binding"/>
    <property type="evidence" value="ECO:0007669"/>
    <property type="project" value="UniProtKB-UniRule"/>
</dbReference>
<evidence type="ECO:0000256" key="1">
    <source>
        <dbReference type="ARBA" id="ARBA00004479"/>
    </source>
</evidence>
<evidence type="ECO:0000259" key="19">
    <source>
        <dbReference type="PROSITE" id="PS50026"/>
    </source>
</evidence>
<feature type="chain" id="PRO_5018539504" evidence="17">
    <location>
        <begin position="29"/>
        <end position="4644"/>
    </location>
</feature>
<dbReference type="FunFam" id="2.60.40.60:FF:000033">
    <property type="entry name" value="FAT atypical cadherin 1"/>
    <property type="match status" value="1"/>
</dbReference>
<feature type="disulfide bond" evidence="14">
    <location>
        <begin position="4130"/>
        <end position="4139"/>
    </location>
</feature>
<dbReference type="InterPro" id="IPR000742">
    <property type="entry name" value="EGF"/>
</dbReference>
<feature type="disulfide bond" evidence="14">
    <location>
        <begin position="4172"/>
        <end position="4181"/>
    </location>
</feature>